<feature type="transmembrane region" description="Helical" evidence="2">
    <location>
        <begin position="175"/>
        <end position="199"/>
    </location>
</feature>
<keyword evidence="2" id="KW-1133">Transmembrane helix</keyword>
<keyword evidence="4" id="KW-1185">Reference proteome</keyword>
<proteinExistence type="predicted"/>
<feature type="transmembrane region" description="Helical" evidence="2">
    <location>
        <begin position="416"/>
        <end position="433"/>
    </location>
</feature>
<evidence type="ECO:0000256" key="1">
    <source>
        <dbReference type="SAM" id="MobiDB-lite"/>
    </source>
</evidence>
<sequence>MDEPEEDGGGEGREEDIVLAGGKEELILSVPVSEDMSNLPKCKNKKKQSPPVTASVTEYLVASPAEGGTGKQGMELETSSKGLEFETSSKGLQKEASLKGLCIDTSSTFISASFTCFSSSFLASSSLLFSSSSLFLSFSCSSLFLSCSSSILLISLSFSFLTLSCSSNIFISSSLFFFSCSSSSLLISCSSSLLLFHSFSSSSLFLSSSSSILLISSSSSLLFLSCSSSSLLISRSSSLFFLSNSSLILSCSSSSRLISNSSSLFLLSCSSSTLCLSSSSSLLFLSCSSSNNLISNSFLSICSSPLFLSCSSCSFIISSSSSLLFLSCSSSNNLISNSFLSSSSSLLFLSCSSSNNLISNSFLSISSSFLFLSCCSCTLPPASFSPALPEPSSSLAPLLSSFSPALPPASFFPPNSLLLLSVLLFLTVVVLLFRERQAQIPGRAAPQLSLLQVLHGSLIGAVETEGGACQGRLHVDMTAIDAHTTLLSRTLFGAAQEGGDPRRETDKLNAGEEMPSPSPSLSVITWLSPAKEEKAGTMAEAESDNPPFLPRILSFSLPIRERDLPCVDRSNMLAVMLFLMNWMSRRTSPLSLSAFPFLSRSLNHLSGKKVQQVDDDLSELLVKPNQGPRSALLRWNSGRSKLASSFHTGETLFSATAVENLSLATCMIAYASLVPFLPLILRFLAWNTVTLTLRYAGSNDAPSYIRSVSQDLTLLRVSDQEEGGSGIVAEHIIAHPEAAAQPQVQITVCADEALCMAEPGFCCRISRRYGTSGPWPGRGGASDCQMTFGPRTSLHSLEQRMMEPPGADGRSYKLTEETYMCLGGITSSLAMLEWGEQDPGEVVVRLDMELLLWYGNEDEDS</sequence>
<keyword evidence="2" id="KW-0472">Membrane</keyword>
<feature type="transmembrane region" description="Helical" evidence="2">
    <location>
        <begin position="361"/>
        <end position="382"/>
    </location>
</feature>
<feature type="region of interest" description="Disordered" evidence="1">
    <location>
        <begin position="495"/>
        <end position="521"/>
    </location>
</feature>
<accession>A0A8T2PRL6</accession>
<dbReference type="EMBL" id="JAFBMS010000003">
    <property type="protein sequence ID" value="KAG9353969.1"/>
    <property type="molecule type" value="Genomic_DNA"/>
</dbReference>
<dbReference type="Proteomes" id="UP000824540">
    <property type="component" value="Unassembled WGS sequence"/>
</dbReference>
<feature type="compositionally biased region" description="Basic and acidic residues" evidence="1">
    <location>
        <begin position="499"/>
        <end position="510"/>
    </location>
</feature>
<feature type="transmembrane region" description="Helical" evidence="2">
    <location>
        <begin position="661"/>
        <end position="685"/>
    </location>
</feature>
<feature type="transmembrane region" description="Helical" evidence="2">
    <location>
        <begin position="135"/>
        <end position="163"/>
    </location>
</feature>
<reference evidence="3" key="1">
    <citation type="thesis" date="2021" institute="BYU ScholarsArchive" country="Provo, UT, USA">
        <title>Applications of and Algorithms for Genome Assembly and Genomic Analyses with an Emphasis on Marine Teleosts.</title>
        <authorList>
            <person name="Pickett B.D."/>
        </authorList>
    </citation>
    <scope>NUCLEOTIDE SEQUENCE</scope>
    <source>
        <strain evidence="3">HI-2016</strain>
    </source>
</reference>
<name>A0A8T2PRL6_9TELE</name>
<organism evidence="3 4">
    <name type="scientific">Albula glossodonta</name>
    <name type="common">roundjaw bonefish</name>
    <dbReference type="NCBI Taxonomy" id="121402"/>
    <lineage>
        <taxon>Eukaryota</taxon>
        <taxon>Metazoa</taxon>
        <taxon>Chordata</taxon>
        <taxon>Craniata</taxon>
        <taxon>Vertebrata</taxon>
        <taxon>Euteleostomi</taxon>
        <taxon>Actinopterygii</taxon>
        <taxon>Neopterygii</taxon>
        <taxon>Teleostei</taxon>
        <taxon>Albuliformes</taxon>
        <taxon>Albulidae</taxon>
        <taxon>Albula</taxon>
    </lineage>
</organism>
<protein>
    <submittedName>
        <fullName evidence="3">Uncharacterized protein</fullName>
    </submittedName>
</protein>
<evidence type="ECO:0000313" key="3">
    <source>
        <dbReference type="EMBL" id="KAG9353969.1"/>
    </source>
</evidence>
<keyword evidence="2" id="KW-0812">Transmembrane</keyword>
<dbReference type="OrthoDB" id="10628894at2759"/>
<evidence type="ECO:0000256" key="2">
    <source>
        <dbReference type="SAM" id="Phobius"/>
    </source>
</evidence>
<feature type="transmembrane region" description="Helical" evidence="2">
    <location>
        <begin position="205"/>
        <end position="226"/>
    </location>
</feature>
<comment type="caution">
    <text evidence="3">The sequence shown here is derived from an EMBL/GenBank/DDBJ whole genome shotgun (WGS) entry which is preliminary data.</text>
</comment>
<gene>
    <name evidence="3" type="ORF">JZ751_012093</name>
</gene>
<evidence type="ECO:0000313" key="4">
    <source>
        <dbReference type="Proteomes" id="UP000824540"/>
    </source>
</evidence>
<dbReference type="AlphaFoldDB" id="A0A8T2PRL6"/>